<keyword evidence="2" id="KW-1185">Reference proteome</keyword>
<dbReference type="EMBL" id="CP006841">
    <property type="protein sequence ID" value="ALA68439.1"/>
    <property type="molecule type" value="Genomic_DNA"/>
</dbReference>
<protein>
    <submittedName>
        <fullName evidence="1">Uncharacterized protein</fullName>
    </submittedName>
</protein>
<dbReference type="STRING" id="1408189.CLAC_03345"/>
<evidence type="ECO:0000313" key="2">
    <source>
        <dbReference type="Proteomes" id="UP000058446"/>
    </source>
</evidence>
<name>A0A0K2H325_9CORY</name>
<dbReference type="Proteomes" id="UP000058446">
    <property type="component" value="Chromosome"/>
</dbReference>
<dbReference type="PATRIC" id="fig|1408189.4.peg.668"/>
<evidence type="ECO:0000313" key="1">
    <source>
        <dbReference type="EMBL" id="ALA68439.1"/>
    </source>
</evidence>
<reference evidence="1 2" key="1">
    <citation type="submission" date="2013-10" db="EMBL/GenBank/DDBJ databases">
        <title>Complete genome sequence of Corynebacterium lactis DSM 45799(T), isolated from raw cow milk.</title>
        <authorList>
            <person name="Ruckert C."/>
            <person name="Albersmeier A."/>
            <person name="Lipski A."/>
            <person name="Kalinowski J."/>
        </authorList>
    </citation>
    <scope>NUCLEOTIDE SEQUENCE [LARGE SCALE GENOMIC DNA]</scope>
    <source>
        <strain evidence="1 2">RW2-5</strain>
    </source>
</reference>
<accession>A0A0K2H325</accession>
<dbReference type="RefSeq" id="WP_053411676.1">
    <property type="nucleotide sequence ID" value="NZ_CP006841.1"/>
</dbReference>
<dbReference type="AlphaFoldDB" id="A0A0K2H325"/>
<sequence>MGIKKSQRPRIKLEGRTTLRLTHGTTIIGELAVTTGEETIPDAEETKVNDGKTLVVDNWLKTVPNRRRHLKLINRNGQDYIKVESLTINAEKAAKVVDFLQSKGVDAITLHGFRMAIDMHRKNNP</sequence>
<proteinExistence type="predicted"/>
<dbReference type="KEGG" id="clw:CLAC_03345"/>
<gene>
    <name evidence="1" type="ORF">CLAC_03345</name>
</gene>
<organism evidence="1 2">
    <name type="scientific">Corynebacterium lactis RW2-5</name>
    <dbReference type="NCBI Taxonomy" id="1408189"/>
    <lineage>
        <taxon>Bacteria</taxon>
        <taxon>Bacillati</taxon>
        <taxon>Actinomycetota</taxon>
        <taxon>Actinomycetes</taxon>
        <taxon>Mycobacteriales</taxon>
        <taxon>Corynebacteriaceae</taxon>
        <taxon>Corynebacterium</taxon>
    </lineage>
</organism>